<dbReference type="OrthoDB" id="3263820at2759"/>
<comment type="caution">
    <text evidence="2">The sequence shown here is derived from an EMBL/GenBank/DDBJ whole genome shotgun (WGS) entry which is preliminary data.</text>
</comment>
<dbReference type="InterPro" id="IPR036388">
    <property type="entry name" value="WH-like_DNA-bd_sf"/>
</dbReference>
<dbReference type="Gene3D" id="1.10.10.10">
    <property type="entry name" value="Winged helix-like DNA-binding domain superfamily/Winged helix DNA-binding domain"/>
    <property type="match status" value="1"/>
</dbReference>
<dbReference type="SUPFAM" id="SSF46689">
    <property type="entry name" value="Homeodomain-like"/>
    <property type="match status" value="1"/>
</dbReference>
<evidence type="ECO:0000313" key="3">
    <source>
        <dbReference type="Proteomes" id="UP000499080"/>
    </source>
</evidence>
<dbReference type="GO" id="GO:0005634">
    <property type="term" value="C:nucleus"/>
    <property type="evidence" value="ECO:0007669"/>
    <property type="project" value="UniProtKB-SubCell"/>
</dbReference>
<accession>A0A4Y2GH71</accession>
<gene>
    <name evidence="2" type="ORF">AVEN_29811_1</name>
</gene>
<name>A0A4Y2GH71_ARAVE</name>
<dbReference type="InterPro" id="IPR009057">
    <property type="entry name" value="Homeodomain-like_sf"/>
</dbReference>
<dbReference type="Proteomes" id="UP000499080">
    <property type="component" value="Unassembled WGS sequence"/>
</dbReference>
<evidence type="ECO:0008006" key="4">
    <source>
        <dbReference type="Google" id="ProtNLM"/>
    </source>
</evidence>
<evidence type="ECO:0000256" key="1">
    <source>
        <dbReference type="ARBA" id="ARBA00004123"/>
    </source>
</evidence>
<dbReference type="AlphaFoldDB" id="A0A4Y2GH71"/>
<proteinExistence type="predicted"/>
<organism evidence="2 3">
    <name type="scientific">Araneus ventricosus</name>
    <name type="common">Orbweaver spider</name>
    <name type="synonym">Epeira ventricosa</name>
    <dbReference type="NCBI Taxonomy" id="182803"/>
    <lineage>
        <taxon>Eukaryota</taxon>
        <taxon>Metazoa</taxon>
        <taxon>Ecdysozoa</taxon>
        <taxon>Arthropoda</taxon>
        <taxon>Chelicerata</taxon>
        <taxon>Arachnida</taxon>
        <taxon>Araneae</taxon>
        <taxon>Araneomorphae</taxon>
        <taxon>Entelegynae</taxon>
        <taxon>Araneoidea</taxon>
        <taxon>Araneidae</taxon>
        <taxon>Araneus</taxon>
    </lineage>
</organism>
<protein>
    <recommendedName>
        <fullName evidence="4">Paired domain-containing protein</fullName>
    </recommendedName>
</protein>
<evidence type="ECO:0000313" key="2">
    <source>
        <dbReference type="EMBL" id="GBM52126.1"/>
    </source>
</evidence>
<keyword evidence="3" id="KW-1185">Reference proteome</keyword>
<comment type="subcellular location">
    <subcellularLocation>
        <location evidence="1">Nucleus</location>
    </subcellularLocation>
</comment>
<reference evidence="2 3" key="1">
    <citation type="journal article" date="2019" name="Sci. Rep.">
        <title>Orb-weaving spider Araneus ventricosus genome elucidates the spidroin gene catalogue.</title>
        <authorList>
            <person name="Kono N."/>
            <person name="Nakamura H."/>
            <person name="Ohtoshi R."/>
            <person name="Moran D.A.P."/>
            <person name="Shinohara A."/>
            <person name="Yoshida Y."/>
            <person name="Fujiwara M."/>
            <person name="Mori M."/>
            <person name="Tomita M."/>
            <person name="Arakawa K."/>
        </authorList>
    </citation>
    <scope>NUCLEOTIDE SEQUENCE [LARGE SCALE GENOMIC DNA]</scope>
</reference>
<dbReference type="EMBL" id="BGPR01001365">
    <property type="protein sequence ID" value="GBM52126.1"/>
    <property type="molecule type" value="Genomic_DNA"/>
</dbReference>
<sequence>MARGRATDLVAHNQIIQHHQNDISQRQIVRTCRLTQSTLCSIIKLFATTGNSRPGKAPCRKLTLTDWEVRLFRRNIHIFVKIGTWQSQTKSHGQGTVLERPFPKHLRVYISKGVATHSTKRDLSHFSLHRINVGVLRGLNLTSAGLHLSGKRYCGYMNPYLRFHMEKLAGRLLEVRMKETIHPVTRVWFLKLVL</sequence>